<accession>A0ABP8TMY7</accession>
<evidence type="ECO:0000256" key="2">
    <source>
        <dbReference type="ARBA" id="ARBA00022490"/>
    </source>
</evidence>
<evidence type="ECO:0000313" key="4">
    <source>
        <dbReference type="Proteomes" id="UP001500212"/>
    </source>
</evidence>
<dbReference type="PANTHER" id="PTHR31250:SF27">
    <property type="entry name" value="IQ DOMAIN-CONTAINING PROTEIN IQM5"/>
    <property type="match status" value="1"/>
</dbReference>
<evidence type="ECO:0000256" key="1">
    <source>
        <dbReference type="ARBA" id="ARBA00004496"/>
    </source>
</evidence>
<dbReference type="Proteomes" id="UP001500212">
    <property type="component" value="Unassembled WGS sequence"/>
</dbReference>
<comment type="subcellular location">
    <subcellularLocation>
        <location evidence="1">Cytoplasm</location>
    </subcellularLocation>
</comment>
<dbReference type="InterPro" id="IPR044159">
    <property type="entry name" value="IQM"/>
</dbReference>
<dbReference type="PANTHER" id="PTHR31250">
    <property type="entry name" value="IQ DOMAIN-CONTAINING PROTEIN IQM3"/>
    <property type="match status" value="1"/>
</dbReference>
<proteinExistence type="predicted"/>
<sequence length="194" mass="21710">MASGAGAGIFKAAQKFFRFLRKEEGTAAHARPRPPRFKMKEMEREYRGEHLPAPNKSWTHGSQVQYLDDAARQRYRLTVGSDGRLYDSSGRLFDTRRGTSAWTPDRGRAIYVMDEHGNLYASNTQVIGQFHHSSFLAGGPVAGAGELEVVNGNLMAISRQSGHYKPTPQHLRQVTDHLRGQGLLFGPHHIEWGI</sequence>
<reference evidence="4" key="1">
    <citation type="journal article" date="2019" name="Int. J. Syst. Evol. Microbiol.">
        <title>The Global Catalogue of Microorganisms (GCM) 10K type strain sequencing project: providing services to taxonomists for standard genome sequencing and annotation.</title>
        <authorList>
            <consortium name="The Broad Institute Genomics Platform"/>
            <consortium name="The Broad Institute Genome Sequencing Center for Infectious Disease"/>
            <person name="Wu L."/>
            <person name="Ma J."/>
        </authorList>
    </citation>
    <scope>NUCLEOTIDE SEQUENCE [LARGE SCALE GENOMIC DNA]</scope>
    <source>
        <strain evidence="4">JCM 17938</strain>
    </source>
</reference>
<protein>
    <submittedName>
        <fullName evidence="3">Uncharacterized protein</fullName>
    </submittedName>
</protein>
<keyword evidence="4" id="KW-1185">Reference proteome</keyword>
<gene>
    <name evidence="3" type="ORF">GCM10023195_38660</name>
</gene>
<name>A0ABP8TMY7_9ACTN</name>
<organism evidence="3 4">
    <name type="scientific">Actinoallomurus liliacearum</name>
    <dbReference type="NCBI Taxonomy" id="1080073"/>
    <lineage>
        <taxon>Bacteria</taxon>
        <taxon>Bacillati</taxon>
        <taxon>Actinomycetota</taxon>
        <taxon>Actinomycetes</taxon>
        <taxon>Streptosporangiales</taxon>
        <taxon>Thermomonosporaceae</taxon>
        <taxon>Actinoallomurus</taxon>
    </lineage>
</organism>
<dbReference type="EMBL" id="BAABHJ010000008">
    <property type="protein sequence ID" value="GAA4609553.1"/>
    <property type="molecule type" value="Genomic_DNA"/>
</dbReference>
<evidence type="ECO:0000313" key="3">
    <source>
        <dbReference type="EMBL" id="GAA4609553.1"/>
    </source>
</evidence>
<comment type="caution">
    <text evidence="3">The sequence shown here is derived from an EMBL/GenBank/DDBJ whole genome shotgun (WGS) entry which is preliminary data.</text>
</comment>
<keyword evidence="2" id="KW-0963">Cytoplasm</keyword>